<keyword evidence="9" id="KW-1185">Reference proteome</keyword>
<dbReference type="InterPro" id="IPR017927">
    <property type="entry name" value="FAD-bd_FR_type"/>
</dbReference>
<dbReference type="SUPFAM" id="SSF52343">
    <property type="entry name" value="Ferredoxin reductase-like, C-terminal NADP-linked domain"/>
    <property type="match status" value="1"/>
</dbReference>
<reference evidence="9" key="1">
    <citation type="journal article" date="2019" name="Int. J. Syst. Evol. Microbiol.">
        <title>The Global Catalogue of Microorganisms (GCM) 10K type strain sequencing project: providing services to taxonomists for standard genome sequencing and annotation.</title>
        <authorList>
            <consortium name="The Broad Institute Genomics Platform"/>
            <consortium name="The Broad Institute Genome Sequencing Center for Infectious Disease"/>
            <person name="Wu L."/>
            <person name="Ma J."/>
        </authorList>
    </citation>
    <scope>NUCLEOTIDE SEQUENCE [LARGE SCALE GENOMIC DNA]</scope>
    <source>
        <strain evidence="9">KCTC 42441</strain>
    </source>
</reference>
<keyword evidence="5" id="KW-0472">Membrane</keyword>
<dbReference type="Pfam" id="PF00175">
    <property type="entry name" value="NAD_binding_1"/>
    <property type="match status" value="1"/>
</dbReference>
<dbReference type="EMBL" id="JBHRYA010000003">
    <property type="protein sequence ID" value="MFC3715568.1"/>
    <property type="molecule type" value="Genomic_DNA"/>
</dbReference>
<dbReference type="Pfam" id="PF00970">
    <property type="entry name" value="FAD_binding_6"/>
    <property type="match status" value="1"/>
</dbReference>
<dbReference type="RefSeq" id="WP_386742674.1">
    <property type="nucleotide sequence ID" value="NZ_JBHRYA010000003.1"/>
</dbReference>
<proteinExistence type="predicted"/>
<feature type="transmembrane region" description="Helical" evidence="5">
    <location>
        <begin position="12"/>
        <end position="33"/>
    </location>
</feature>
<dbReference type="PRINTS" id="PR00406">
    <property type="entry name" value="CYTB5RDTASE"/>
</dbReference>
<evidence type="ECO:0000313" key="8">
    <source>
        <dbReference type="EMBL" id="MFC3715568.1"/>
    </source>
</evidence>
<keyword evidence="5" id="KW-1133">Transmembrane helix</keyword>
<dbReference type="InterPro" id="IPR036010">
    <property type="entry name" value="2Fe-2S_ferredoxin-like_sf"/>
</dbReference>
<dbReference type="InterPro" id="IPR012675">
    <property type="entry name" value="Beta-grasp_dom_sf"/>
</dbReference>
<feature type="domain" description="FAD-binding FR-type" evidence="7">
    <location>
        <begin position="334"/>
        <end position="475"/>
    </location>
</feature>
<dbReference type="InterPro" id="IPR039261">
    <property type="entry name" value="FNR_nucleotide-bd"/>
</dbReference>
<evidence type="ECO:0000256" key="1">
    <source>
        <dbReference type="ARBA" id="ARBA00022448"/>
    </source>
</evidence>
<evidence type="ECO:0000259" key="7">
    <source>
        <dbReference type="PROSITE" id="PS51384"/>
    </source>
</evidence>
<accession>A0ABV7XKH5</accession>
<feature type="transmembrane region" description="Helical" evidence="5">
    <location>
        <begin position="199"/>
        <end position="225"/>
    </location>
</feature>
<dbReference type="Gene3D" id="3.10.20.30">
    <property type="match status" value="1"/>
</dbReference>
<evidence type="ECO:0000256" key="3">
    <source>
        <dbReference type="ARBA" id="ARBA00022827"/>
    </source>
</evidence>
<dbReference type="Gene3D" id="2.40.30.10">
    <property type="entry name" value="Translation factors"/>
    <property type="match status" value="1"/>
</dbReference>
<evidence type="ECO:0000256" key="5">
    <source>
        <dbReference type="SAM" id="Phobius"/>
    </source>
</evidence>
<gene>
    <name evidence="8" type="ORF">ACFONC_05315</name>
</gene>
<dbReference type="InterPro" id="IPR001433">
    <property type="entry name" value="OxRdtase_FAD/NAD-bd"/>
</dbReference>
<keyword evidence="4" id="KW-0408">Iron</keyword>
<dbReference type="InterPro" id="IPR008333">
    <property type="entry name" value="Cbr1-like_FAD-bd_dom"/>
</dbReference>
<keyword evidence="2" id="KW-0285">Flavoprotein</keyword>
<dbReference type="Proteomes" id="UP001595705">
    <property type="component" value="Unassembled WGS sequence"/>
</dbReference>
<dbReference type="PANTHER" id="PTHR43644:SF1">
    <property type="entry name" value="NAD(P)H-FLAVIN REDUCTASE"/>
    <property type="match status" value="1"/>
</dbReference>
<dbReference type="Gene3D" id="3.40.50.80">
    <property type="entry name" value="Nucleotide-binding domain of ferredoxin-NADP reductase (FNR) module"/>
    <property type="match status" value="1"/>
</dbReference>
<dbReference type="Pfam" id="PF00111">
    <property type="entry name" value="Fer2"/>
    <property type="match status" value="1"/>
</dbReference>
<evidence type="ECO:0000256" key="4">
    <source>
        <dbReference type="ARBA" id="ARBA00023004"/>
    </source>
</evidence>
<protein>
    <submittedName>
        <fullName evidence="8">NADH:ubiquinone reductase (Na(+)-transporting) subunit F</fullName>
    </submittedName>
</protein>
<comment type="caution">
    <text evidence="8">The sequence shown here is derived from an EMBL/GenBank/DDBJ whole genome shotgun (WGS) entry which is preliminary data.</text>
</comment>
<dbReference type="SUPFAM" id="SSF54292">
    <property type="entry name" value="2Fe-2S ferredoxin-like"/>
    <property type="match status" value="1"/>
</dbReference>
<dbReference type="PANTHER" id="PTHR43644">
    <property type="entry name" value="NA(+)-TRANSLOCATING NADH-QUINONE REDUCTASE SUBUNIT"/>
    <property type="match status" value="1"/>
</dbReference>
<keyword evidence="3" id="KW-0274">FAD</keyword>
<dbReference type="InterPro" id="IPR001041">
    <property type="entry name" value="2Fe-2S_ferredoxin-type"/>
</dbReference>
<evidence type="ECO:0000259" key="6">
    <source>
        <dbReference type="PROSITE" id="PS51085"/>
    </source>
</evidence>
<evidence type="ECO:0000256" key="2">
    <source>
        <dbReference type="ARBA" id="ARBA00022630"/>
    </source>
</evidence>
<dbReference type="InterPro" id="IPR017938">
    <property type="entry name" value="Riboflavin_synthase-like_b-brl"/>
</dbReference>
<name>A0ABV7XKH5_9GAMM</name>
<keyword evidence="1" id="KW-0813">Transport</keyword>
<dbReference type="PROSITE" id="PS51384">
    <property type="entry name" value="FAD_FR"/>
    <property type="match status" value="1"/>
</dbReference>
<sequence>MTPWIRKLHKWIGLAVALQFTIWLGSGLTMSLLDKNAVENVHHRAPAGDTPDWPGSAVSPAAILAAATRPVQVIETHWLGDRPVYRLSDKDGSWLASVDDGQPVPVTADAIAAIAAADYVGEGRASSPEFMKETIWEARGHAGPLWRVAFADDDGTTLYLSGQDGRILERRSSTWRIFDFAMMLHFMDYTRQQDFNNPLIVMAGAGGLWIALSGIWLLVTSFRLGEFIPSRWRPRHELTVFAAGGARLRSVESHSGDTVYLALGRNGLQLPSNCGGGQSCGLCEVRVRGDAPKPTSADREHLDKSRLGLGYRLACNVPVRSDTQVEVAGGAALWTERTGTVASVEAVTPFLREIVLEPDAALASSEFQPGAYLQVHVPGYSLQRHDLDHPEHHRPDWAALDLPPTLTSREPVRRSYSLSLPVEKAGGKVTLLVRFSPGGQGKKRQPAGKGSTYLYSLKPGDRVHFSGPFGDFALKPGTKEKVFIGGGAGMAPLRAMIHSLLDRDASERIHFWYGARNLREAPYVDEMAELANTHPNFTWHLVLSDAAEHGAGLIQGLVHEATHEGLLQSHPDIHTCEFYLCGPPAMLSATRNLLDRLGIRQGQIAYDDFKI</sequence>
<dbReference type="PROSITE" id="PS51085">
    <property type="entry name" value="2FE2S_FER_2"/>
    <property type="match status" value="1"/>
</dbReference>
<dbReference type="SUPFAM" id="SSF63380">
    <property type="entry name" value="Riboflavin synthase domain-like"/>
    <property type="match status" value="1"/>
</dbReference>
<feature type="domain" description="2Fe-2S ferredoxin-type" evidence="6">
    <location>
        <begin position="236"/>
        <end position="331"/>
    </location>
</feature>
<organism evidence="8 9">
    <name type="scientific">Luteimonas soli</name>
    <dbReference type="NCBI Taxonomy" id="1648966"/>
    <lineage>
        <taxon>Bacteria</taxon>
        <taxon>Pseudomonadati</taxon>
        <taxon>Pseudomonadota</taxon>
        <taxon>Gammaproteobacteria</taxon>
        <taxon>Lysobacterales</taxon>
        <taxon>Lysobacteraceae</taxon>
        <taxon>Luteimonas</taxon>
    </lineage>
</organism>
<dbReference type="CDD" id="cd00207">
    <property type="entry name" value="fer2"/>
    <property type="match status" value="1"/>
</dbReference>
<keyword evidence="5" id="KW-0812">Transmembrane</keyword>
<evidence type="ECO:0000313" key="9">
    <source>
        <dbReference type="Proteomes" id="UP001595705"/>
    </source>
</evidence>